<dbReference type="SUPFAM" id="SSF56059">
    <property type="entry name" value="Glutathione synthetase ATP-binding domain-like"/>
    <property type="match status" value="1"/>
</dbReference>
<dbReference type="Gene3D" id="3.30.1490.20">
    <property type="entry name" value="ATP-grasp fold, A domain"/>
    <property type="match status" value="1"/>
</dbReference>
<name>A0ABV8AV73_9BACT</name>
<dbReference type="Pfam" id="PF02955">
    <property type="entry name" value="GSH-S_ATP"/>
    <property type="match status" value="1"/>
</dbReference>
<dbReference type="InterPro" id="IPR004218">
    <property type="entry name" value="GSHS_ATP-bd"/>
</dbReference>
<proteinExistence type="predicted"/>
<dbReference type="EMBL" id="JBHRZS010000007">
    <property type="protein sequence ID" value="MFC3881554.1"/>
    <property type="molecule type" value="Genomic_DNA"/>
</dbReference>
<dbReference type="Gene3D" id="3.40.50.20">
    <property type="match status" value="1"/>
</dbReference>
<feature type="domain" description="ATP-grasp" evidence="2">
    <location>
        <begin position="101"/>
        <end position="296"/>
    </location>
</feature>
<dbReference type="PANTHER" id="PTHR39217:SF1">
    <property type="entry name" value="GLUTATHIONE SYNTHETASE"/>
    <property type="match status" value="1"/>
</dbReference>
<dbReference type="PROSITE" id="PS50975">
    <property type="entry name" value="ATP_GRASP"/>
    <property type="match status" value="1"/>
</dbReference>
<dbReference type="RefSeq" id="WP_377906900.1">
    <property type="nucleotide sequence ID" value="NZ_JBHRZS010000007.1"/>
</dbReference>
<gene>
    <name evidence="3" type="ORF">ACFOSV_15270</name>
</gene>
<dbReference type="InterPro" id="IPR011761">
    <property type="entry name" value="ATP-grasp"/>
</dbReference>
<evidence type="ECO:0000259" key="2">
    <source>
        <dbReference type="PROSITE" id="PS50975"/>
    </source>
</evidence>
<keyword evidence="1" id="KW-0067">ATP-binding</keyword>
<dbReference type="PANTHER" id="PTHR39217">
    <property type="match status" value="1"/>
</dbReference>
<reference evidence="4" key="1">
    <citation type="journal article" date="2019" name="Int. J. Syst. Evol. Microbiol.">
        <title>The Global Catalogue of Microorganisms (GCM) 10K type strain sequencing project: providing services to taxonomists for standard genome sequencing and annotation.</title>
        <authorList>
            <consortium name="The Broad Institute Genomics Platform"/>
            <consortium name="The Broad Institute Genome Sequencing Center for Infectious Disease"/>
            <person name="Wu L."/>
            <person name="Ma J."/>
        </authorList>
    </citation>
    <scope>NUCLEOTIDE SEQUENCE [LARGE SCALE GENOMIC DNA]</scope>
    <source>
        <strain evidence="4">CCUG 60523</strain>
    </source>
</reference>
<comment type="caution">
    <text evidence="3">The sequence shown here is derived from an EMBL/GenBank/DDBJ whole genome shotgun (WGS) entry which is preliminary data.</text>
</comment>
<dbReference type="Gene3D" id="3.30.470.20">
    <property type="entry name" value="ATP-grasp fold, B domain"/>
    <property type="match status" value="1"/>
</dbReference>
<dbReference type="GO" id="GO:0016874">
    <property type="term" value="F:ligase activity"/>
    <property type="evidence" value="ECO:0007669"/>
    <property type="project" value="UniProtKB-KW"/>
</dbReference>
<evidence type="ECO:0000313" key="3">
    <source>
        <dbReference type="EMBL" id="MFC3881554.1"/>
    </source>
</evidence>
<dbReference type="InterPro" id="IPR013815">
    <property type="entry name" value="ATP_grasp_subdomain_1"/>
</dbReference>
<accession>A0ABV8AV73</accession>
<dbReference type="InterPro" id="IPR053191">
    <property type="entry name" value="DcsG_Biosynth_Enzyme"/>
</dbReference>
<organism evidence="3 4">
    <name type="scientific">Algoriphagus namhaensis</name>
    <dbReference type="NCBI Taxonomy" id="915353"/>
    <lineage>
        <taxon>Bacteria</taxon>
        <taxon>Pseudomonadati</taxon>
        <taxon>Bacteroidota</taxon>
        <taxon>Cytophagia</taxon>
        <taxon>Cytophagales</taxon>
        <taxon>Cyclobacteriaceae</taxon>
        <taxon>Algoriphagus</taxon>
    </lineage>
</organism>
<keyword evidence="1" id="KW-0547">Nucleotide-binding</keyword>
<evidence type="ECO:0000256" key="1">
    <source>
        <dbReference type="PROSITE-ProRule" id="PRU00409"/>
    </source>
</evidence>
<protein>
    <submittedName>
        <fullName evidence="3">RimK family alpha-L-glutamate ligase</fullName>
    </submittedName>
</protein>
<dbReference type="Proteomes" id="UP001595805">
    <property type="component" value="Unassembled WGS sequence"/>
</dbReference>
<keyword evidence="4" id="KW-1185">Reference proteome</keyword>
<sequence length="303" mass="34834">MKKTVAIVTYVSKGNFDTNTADENKILGDLLDQMGISNELVAWSDPDADWSKYSCLLVKSVWDYFDYYSEFLTWIDEMKKLEIPVLNDLEILRWNSNKDYLHQIEAAGFDVIAGKSLERGSKVDIKELFSGLEGEEFVFKPKISGGAKNTFRVKREDGLGFEEKLNALLENEDFLVQPYIKEVAEVGEYSLLFFNSKFSHAVLKTPAQNDFRVQHYFGGKIKQIEPNSEMMAMAEKLVKAYGTDSLYVRVDGIWRNNRFFLMELEMIEPYLFLDEVPKAKENYAAALKSRLIDQLQIPSTAWA</sequence>
<evidence type="ECO:0000313" key="4">
    <source>
        <dbReference type="Proteomes" id="UP001595805"/>
    </source>
</evidence>
<keyword evidence="3" id="KW-0436">Ligase</keyword>